<evidence type="ECO:0000256" key="4">
    <source>
        <dbReference type="RuleBase" id="RU362112"/>
    </source>
</evidence>
<evidence type="ECO:0000259" key="5">
    <source>
        <dbReference type="PROSITE" id="PS51828"/>
    </source>
</evidence>
<comment type="subcellular location">
    <subcellularLocation>
        <location evidence="4">Secreted</location>
    </subcellularLocation>
</comment>
<reference evidence="6" key="1">
    <citation type="thesis" date="2020" institute="ProQuest LLC" country="789 East Eisenhower Parkway, Ann Arbor, MI, USA">
        <title>Comparative Genomics and Chromosome Evolution.</title>
        <authorList>
            <person name="Mudd A.B."/>
        </authorList>
    </citation>
    <scope>NUCLEOTIDE SEQUENCE</scope>
    <source>
        <strain evidence="6">HN-11 Male</strain>
        <tissue evidence="6">Kidney and liver</tissue>
    </source>
</reference>
<dbReference type="GO" id="GO:0046872">
    <property type="term" value="F:metal ion binding"/>
    <property type="evidence" value="ECO:0007669"/>
    <property type="project" value="UniProtKB-KW"/>
</dbReference>
<feature type="signal peptide" evidence="4">
    <location>
        <begin position="1"/>
        <end position="19"/>
    </location>
</feature>
<protein>
    <recommendedName>
        <fullName evidence="4">Pentraxin family member</fullName>
    </recommendedName>
</protein>
<comment type="subunit">
    <text evidence="4">Homopentamer. Pentaxin (or pentraxin) have a discoid arrangement of 5 non-covalently bound subunits.</text>
</comment>
<feature type="domain" description="Pentraxin (PTX)" evidence="5">
    <location>
        <begin position="24"/>
        <end position="225"/>
    </location>
</feature>
<sequence>MEKILIWTILCTIISGTLCQTDLGDDFFTFPDTPEVSYVQLLPDKNVTFTEISLCMRFKTANDEFFTLFSLATRRRDNSFLVEGREKNMFSLSIYGDQRIILKKPFVRNWTSLCVSWTSDAGDVKIWINGDYYEKRNFQKGESISGVPFIVIGEEQDLYGGGFNKSQSFIGDIADVNLWDRTLTKEEVTDFLYHDNIRGNVITWRALRFNHKGYVAKNTAPCLPIN</sequence>
<dbReference type="OrthoDB" id="547680at2759"/>
<dbReference type="Pfam" id="PF00354">
    <property type="entry name" value="Pentaxin"/>
    <property type="match status" value="1"/>
</dbReference>
<feature type="chain" id="PRO_5035338668" description="Pentraxin family member" evidence="4">
    <location>
        <begin position="20"/>
        <end position="226"/>
    </location>
</feature>
<dbReference type="GO" id="GO:0005576">
    <property type="term" value="C:extracellular region"/>
    <property type="evidence" value="ECO:0007669"/>
    <property type="project" value="UniProtKB-SubCell"/>
</dbReference>
<comment type="caution">
    <text evidence="6">The sequence shown here is derived from an EMBL/GenBank/DDBJ whole genome shotgun (WGS) entry which is preliminary data.</text>
</comment>
<keyword evidence="2 4" id="KW-0106">Calcium</keyword>
<dbReference type="PANTHER" id="PTHR45869">
    <property type="entry name" value="C-REACTIVE PROTEIN-RELATED"/>
    <property type="match status" value="1"/>
</dbReference>
<keyword evidence="7" id="KW-1185">Reference proteome</keyword>
<dbReference type="SUPFAM" id="SSF49899">
    <property type="entry name" value="Concanavalin A-like lectins/glucanases"/>
    <property type="match status" value="1"/>
</dbReference>
<evidence type="ECO:0000256" key="3">
    <source>
        <dbReference type="PROSITE-ProRule" id="PRU01172"/>
    </source>
</evidence>
<dbReference type="InterPro" id="IPR051005">
    <property type="entry name" value="Pentraxin_domain"/>
</dbReference>
<organism evidence="6 7">
    <name type="scientific">Eleutherodactylus coqui</name>
    <name type="common">Puerto Rican coqui</name>
    <dbReference type="NCBI Taxonomy" id="57060"/>
    <lineage>
        <taxon>Eukaryota</taxon>
        <taxon>Metazoa</taxon>
        <taxon>Chordata</taxon>
        <taxon>Craniata</taxon>
        <taxon>Vertebrata</taxon>
        <taxon>Euteleostomi</taxon>
        <taxon>Amphibia</taxon>
        <taxon>Batrachia</taxon>
        <taxon>Anura</taxon>
        <taxon>Neobatrachia</taxon>
        <taxon>Hyloidea</taxon>
        <taxon>Eleutherodactylidae</taxon>
        <taxon>Eleutherodactylinae</taxon>
        <taxon>Eleutherodactylus</taxon>
        <taxon>Eleutherodactylus</taxon>
    </lineage>
</organism>
<keyword evidence="1 4" id="KW-0479">Metal-binding</keyword>
<comment type="cofactor">
    <cofactor evidence="4">
        <name>Ca(2+)</name>
        <dbReference type="ChEBI" id="CHEBI:29108"/>
    </cofactor>
    <text evidence="4">Binds 2 calcium ions per subunit.</text>
</comment>
<dbReference type="Proteomes" id="UP000770717">
    <property type="component" value="Unassembled WGS sequence"/>
</dbReference>
<feature type="disulfide bond" evidence="3">
    <location>
        <begin position="55"/>
        <end position="114"/>
    </location>
</feature>
<dbReference type="EMBL" id="WNTK01002685">
    <property type="protein sequence ID" value="KAG9465785.1"/>
    <property type="molecule type" value="Genomic_DNA"/>
</dbReference>
<evidence type="ECO:0000313" key="6">
    <source>
        <dbReference type="EMBL" id="KAG9465785.1"/>
    </source>
</evidence>
<dbReference type="AlphaFoldDB" id="A0A8J6BLE5"/>
<keyword evidence="4" id="KW-0732">Signal</keyword>
<comment type="similarity">
    <text evidence="4">Belongs to the pentraxin family.</text>
</comment>
<keyword evidence="3" id="KW-1015">Disulfide bond</keyword>
<dbReference type="InterPro" id="IPR013320">
    <property type="entry name" value="ConA-like_dom_sf"/>
</dbReference>
<dbReference type="Gene3D" id="2.60.120.200">
    <property type="match status" value="1"/>
</dbReference>
<evidence type="ECO:0000313" key="7">
    <source>
        <dbReference type="Proteomes" id="UP000770717"/>
    </source>
</evidence>
<dbReference type="InterPro" id="IPR001759">
    <property type="entry name" value="PTX_dom"/>
</dbReference>
<dbReference type="PRINTS" id="PR00895">
    <property type="entry name" value="PENTAXIN"/>
</dbReference>
<name>A0A8J6BLE5_ELECQ</name>
<dbReference type="PROSITE" id="PS51828">
    <property type="entry name" value="PTX_2"/>
    <property type="match status" value="1"/>
</dbReference>
<gene>
    <name evidence="6" type="ORF">GDO78_017733</name>
</gene>
<dbReference type="SMART" id="SM00159">
    <property type="entry name" value="PTX"/>
    <property type="match status" value="1"/>
</dbReference>
<accession>A0A8J6BLE5</accession>
<evidence type="ECO:0000256" key="2">
    <source>
        <dbReference type="ARBA" id="ARBA00022837"/>
    </source>
</evidence>
<proteinExistence type="inferred from homology"/>
<dbReference type="PANTHER" id="PTHR45869:SF17">
    <property type="entry name" value="PENTRAXIN FAMILY MEMBER"/>
    <property type="match status" value="1"/>
</dbReference>
<evidence type="ECO:0000256" key="1">
    <source>
        <dbReference type="ARBA" id="ARBA00022723"/>
    </source>
</evidence>